<dbReference type="Proteomes" id="UP000006230">
    <property type="component" value="Unassembled WGS sequence"/>
</dbReference>
<feature type="domain" description="CARDB" evidence="3">
    <location>
        <begin position="949"/>
        <end position="1044"/>
    </location>
</feature>
<dbReference type="InterPro" id="IPR013517">
    <property type="entry name" value="FG-GAP"/>
</dbReference>
<dbReference type="Gene3D" id="2.60.40.10">
    <property type="entry name" value="Immunoglobulins"/>
    <property type="match status" value="1"/>
</dbReference>
<dbReference type="PANTHER" id="PTHR46580:SF4">
    <property type="entry name" value="ATP_GTP-BINDING PROTEIN"/>
    <property type="match status" value="1"/>
</dbReference>
<evidence type="ECO:0000313" key="5">
    <source>
        <dbReference type="Proteomes" id="UP000006230"/>
    </source>
</evidence>
<dbReference type="Gene3D" id="3.40.390.10">
    <property type="entry name" value="Collagenase (Catalytic Domain)"/>
    <property type="match status" value="1"/>
</dbReference>
<organism evidence="4 5">
    <name type="scientific">Salipiger bermudensis (strain DSM 26914 / JCM 13377 / KCTC 12554 / HTCC2601)</name>
    <name type="common">Pelagibaca bermudensis</name>
    <dbReference type="NCBI Taxonomy" id="314265"/>
    <lineage>
        <taxon>Bacteria</taxon>
        <taxon>Pseudomonadati</taxon>
        <taxon>Pseudomonadota</taxon>
        <taxon>Alphaproteobacteria</taxon>
        <taxon>Rhodobacterales</taxon>
        <taxon>Roseobacteraceae</taxon>
        <taxon>Salipiger</taxon>
    </lineage>
</organism>
<dbReference type="HOGENOM" id="CLU_290498_0_0_5"/>
<gene>
    <name evidence="4" type="ORF">R2601_20441</name>
</gene>
<dbReference type="GO" id="GO:0008237">
    <property type="term" value="F:metallopeptidase activity"/>
    <property type="evidence" value="ECO:0007669"/>
    <property type="project" value="InterPro"/>
</dbReference>
<dbReference type="InterPro" id="IPR024079">
    <property type="entry name" value="MetalloPept_cat_dom_sf"/>
</dbReference>
<evidence type="ECO:0000256" key="1">
    <source>
        <dbReference type="ARBA" id="ARBA00022729"/>
    </source>
</evidence>
<dbReference type="SUPFAM" id="SSF55486">
    <property type="entry name" value="Metalloproteases ('zincins'), catalytic domain"/>
    <property type="match status" value="1"/>
</dbReference>
<feature type="compositionally biased region" description="Basic and acidic residues" evidence="2">
    <location>
        <begin position="899"/>
        <end position="910"/>
    </location>
</feature>
<dbReference type="eggNOG" id="COG2706">
    <property type="taxonomic scope" value="Bacteria"/>
</dbReference>
<keyword evidence="5" id="KW-1185">Reference proteome</keyword>
<dbReference type="Gene3D" id="2.130.10.130">
    <property type="entry name" value="Integrin alpha, N-terminal"/>
    <property type="match status" value="2"/>
</dbReference>
<evidence type="ECO:0000259" key="3">
    <source>
        <dbReference type="Pfam" id="PF07705"/>
    </source>
</evidence>
<reference evidence="4 5" key="1">
    <citation type="journal article" date="2010" name="J. Bacteriol.">
        <title>Genome sequences of Pelagibaca bermudensis HTCC2601T and Maritimibacter alkaliphilus HTCC2654T, the type strains of two marine Roseobacter genera.</title>
        <authorList>
            <person name="Thrash J.C."/>
            <person name="Cho J.C."/>
            <person name="Ferriera S."/>
            <person name="Johnson J."/>
            <person name="Vergin K.L."/>
            <person name="Giovannoni S.J."/>
        </authorList>
    </citation>
    <scope>NUCLEOTIDE SEQUENCE [LARGE SCALE GENOMIC DNA]</scope>
    <source>
        <strain evidence="5">DSM 26914 / JCM 13377 / KCTC 12554 / HTCC2601</strain>
    </source>
</reference>
<sequence>MAFPASVAADLDRDCRDELVVGRDAGDNHRWFVFGDDPSGYALETRGGDGWGIAREALSVAVGDIDGDGRDEFAVGRDGAASQSVRVLLFDDANAGFGQIASLGNGWGAGRSATAIAFGNVDGDAALEMAVGRDAPDGMRFEIYDDRDANFAVLHTGGSSWGSDRRVTALAFGDVDGDGRDELVVGRSGGAVARPRWIVVDDAAGGFAEMIAAGASWGAGRRVTALATGDVDGDGFDEIAVGRDAGANFHWGVFDGADGNFALLQSGGDGWGTTRETTALALGDLDGDGMDELVVGRNGGSGVRVLTFDDAAAGFRMLEELASGWGVSRGVRAIAVGDPDGDFVDEIAVGRNGGSGPRWFVYDDRLRGFELLQDGGDEWGVGRAVNALAFRAARPSGMDSDVDGLFDVWEQAGIDIDCDGVADFTPPGADPDRKNVYVEMDFMTNHDPDDDAVNDVIAAFATAPVSNPDGSTGIDLVIDQDDQIPEVLDITTWDDVDDIREANFGTAAERADPDADKILAAKALVYRYALYAHARDGGKSSGRAKRGNFVVSLGDGWGRDASGHSVGTRRQQAGTIMHELGHTLGLGHGGGDNVNCKPNYLSVMSYSFQTRHIPNPGATGPRLDYSGLALPDLDESALNEGLGIQDGTDNTIFGTDGSTNVVGAGSGAIDWDQSGGIDAGTVPSDINFTTASACAASPGETLLGFDDWQNLFLPTRSAPGQPLDEVMFPEDEMTAEDAAAIEACATGEDSARCTMPPFEYAAKFVCGVQDDPETLRLTRGVYGTTVNVHNPWDRDALFYKKVAVAYPPAEQAAGDILQMGKDLLRYDEALKVDCEDIREKAFGGRFPTPYVEGFVVIQSFDSLDVTGVYTTAALIDDGAACCGRQDREVRNTGMEIVEIDERRKPRRPDPDPDPGAPDLLPEPVFAPPPSDAPGTLPQNYCGALPAGVPISTLQLHLRIRNQGDAGAGASTTTVLFSPSAQLDPVAGTVDLATPALAAGAAHEHVVDIPRRCFPGGGSGCSFRITADAAQPEDVAESDEGNNIAQSFCPGIAP</sequence>
<dbReference type="STRING" id="314265.R2601_20441"/>
<evidence type="ECO:0000256" key="2">
    <source>
        <dbReference type="SAM" id="MobiDB-lite"/>
    </source>
</evidence>
<dbReference type="InterPro" id="IPR028994">
    <property type="entry name" value="Integrin_alpha_N"/>
</dbReference>
<protein>
    <recommendedName>
        <fullName evidence="3">CARDB domain-containing protein</fullName>
    </recommendedName>
</protein>
<dbReference type="PANTHER" id="PTHR46580">
    <property type="entry name" value="SENSOR KINASE-RELATED"/>
    <property type="match status" value="1"/>
</dbReference>
<keyword evidence="1" id="KW-0732">Signal</keyword>
<feature type="region of interest" description="Disordered" evidence="2">
    <location>
        <begin position="892"/>
        <end position="937"/>
    </location>
</feature>
<evidence type="ECO:0000313" key="4">
    <source>
        <dbReference type="EMBL" id="EAU45814.1"/>
    </source>
</evidence>
<comment type="caution">
    <text evidence="4">The sequence shown here is derived from an EMBL/GenBank/DDBJ whole genome shotgun (WGS) entry which is preliminary data.</text>
</comment>
<accession>Q0FNU1</accession>
<dbReference type="SUPFAM" id="SSF69318">
    <property type="entry name" value="Integrin alpha N-terminal domain"/>
    <property type="match status" value="1"/>
</dbReference>
<dbReference type="AlphaFoldDB" id="Q0FNU1"/>
<dbReference type="InterPro" id="IPR011635">
    <property type="entry name" value="CARDB"/>
</dbReference>
<feature type="region of interest" description="Disordered" evidence="2">
    <location>
        <begin position="1032"/>
        <end position="1053"/>
    </location>
</feature>
<dbReference type="Pfam" id="PF07705">
    <property type="entry name" value="CARDB"/>
    <property type="match status" value="1"/>
</dbReference>
<dbReference type="RefSeq" id="WP_007798902.1">
    <property type="nucleotide sequence ID" value="NZ_DS022276.1"/>
</dbReference>
<dbReference type="Pfam" id="PF13517">
    <property type="entry name" value="FG-GAP_3"/>
    <property type="match status" value="1"/>
</dbReference>
<proteinExistence type="predicted"/>
<dbReference type="InterPro" id="IPR013783">
    <property type="entry name" value="Ig-like_fold"/>
</dbReference>
<dbReference type="EMBL" id="AATQ01000021">
    <property type="protein sequence ID" value="EAU45814.1"/>
    <property type="molecule type" value="Genomic_DNA"/>
</dbReference>
<name>Q0FNU1_SALBH</name>